<reference evidence="2 3" key="1">
    <citation type="submission" date="2012-09" db="EMBL/GenBank/DDBJ databases">
        <title>The Genome Sequence of Actinobaculum massiliae ACS-171-V-COL2.</title>
        <authorList>
            <consortium name="The Broad Institute Genome Sequencing Platform"/>
            <person name="Earl A."/>
            <person name="Ward D."/>
            <person name="Feldgarden M."/>
            <person name="Gevers D."/>
            <person name="Saerens B."/>
            <person name="Vaneechoutte M."/>
            <person name="Walker B."/>
            <person name="Young S.K."/>
            <person name="Zeng Q."/>
            <person name="Gargeya S."/>
            <person name="Fitzgerald M."/>
            <person name="Haas B."/>
            <person name="Abouelleil A."/>
            <person name="Alvarado L."/>
            <person name="Arachchi H.M."/>
            <person name="Berlin A."/>
            <person name="Chapman S.B."/>
            <person name="Goldberg J."/>
            <person name="Griggs A."/>
            <person name="Gujja S."/>
            <person name="Hansen M."/>
            <person name="Howarth C."/>
            <person name="Imamovic A."/>
            <person name="Larimer J."/>
            <person name="McCowen C."/>
            <person name="Montmayeur A."/>
            <person name="Murphy C."/>
            <person name="Neiman D."/>
            <person name="Pearson M."/>
            <person name="Priest M."/>
            <person name="Roberts A."/>
            <person name="Saif S."/>
            <person name="Shea T."/>
            <person name="Sisk P."/>
            <person name="Sykes S."/>
            <person name="Wortman J."/>
            <person name="Nusbaum C."/>
            <person name="Birren B."/>
        </authorList>
    </citation>
    <scope>NUCLEOTIDE SEQUENCE [LARGE SCALE GENOMIC DNA]</scope>
    <source>
        <strain evidence="3">ACS-171-V-Col2</strain>
    </source>
</reference>
<evidence type="ECO:0000313" key="2">
    <source>
        <dbReference type="EMBL" id="EKU95897.1"/>
    </source>
</evidence>
<organism evidence="2 3">
    <name type="scientific">Actinobaculum massiliense ACS-171-V-Col2</name>
    <dbReference type="NCBI Taxonomy" id="883066"/>
    <lineage>
        <taxon>Bacteria</taxon>
        <taxon>Bacillati</taxon>
        <taxon>Actinomycetota</taxon>
        <taxon>Actinomycetes</taxon>
        <taxon>Actinomycetales</taxon>
        <taxon>Actinomycetaceae</taxon>
        <taxon>Actinobaculum</taxon>
    </lineage>
</organism>
<feature type="compositionally biased region" description="Polar residues" evidence="1">
    <location>
        <begin position="339"/>
        <end position="351"/>
    </location>
</feature>
<dbReference type="SUPFAM" id="SSF50939">
    <property type="entry name" value="Sialidases"/>
    <property type="match status" value="1"/>
</dbReference>
<dbReference type="STRING" id="202789.GCA_001457435_01448"/>
<comment type="caution">
    <text evidence="2">The sequence shown here is derived from an EMBL/GenBank/DDBJ whole genome shotgun (WGS) entry which is preliminary data.</text>
</comment>
<dbReference type="HOGENOM" id="CLU_728884_0_0_11"/>
<dbReference type="InterPro" id="IPR036278">
    <property type="entry name" value="Sialidase_sf"/>
</dbReference>
<dbReference type="CDD" id="cd15482">
    <property type="entry name" value="Sialidase_non-viral"/>
    <property type="match status" value="1"/>
</dbReference>
<keyword evidence="3" id="KW-1185">Reference proteome</keyword>
<gene>
    <name evidence="2" type="ORF">HMPREF9233_00684</name>
</gene>
<proteinExistence type="predicted"/>
<evidence type="ECO:0000313" key="3">
    <source>
        <dbReference type="Proteomes" id="UP000009888"/>
    </source>
</evidence>
<feature type="region of interest" description="Disordered" evidence="1">
    <location>
        <begin position="332"/>
        <end position="351"/>
    </location>
</feature>
<dbReference type="eggNOG" id="ENOG5033VI6">
    <property type="taxonomic scope" value="Bacteria"/>
</dbReference>
<name>K9EY82_9ACTO</name>
<dbReference type="EMBL" id="AGWL01000002">
    <property type="protein sequence ID" value="EKU95897.1"/>
    <property type="molecule type" value="Genomic_DNA"/>
</dbReference>
<sequence length="438" mass="45950">MTASPDKSVNVAGDNSAEVASDNSAGVALAASASRDYRIPALFVADGALTLLADERPHPIPGEGWLANGGAMADDLPNPNRIVYAIYRDGAWSEPRPLGGDPEVRSDACVGADADGITLAYGSSTEVGYFGSRFSGPRIHPYIAYGRDLETLEHRGVDCLYEEFKCDGMFATSGSTVVFDGVALLPYVVKSKRGAEIRVVHARAGEIIAVSEPIRIENPGEDSAFSTSDNSAKVASANSAQVQLDETTLAVANGKVYANFRLQGRGGRWVSESDDGLHWATPHPLDLPDPGCNAKLLALDGGLLLIHPHTRGLRPAEPEAASVGLDDSAVAEASEGNAEGSTPSSASFDQTVTGGSALLENQPVTNSPLLGARESGAIVDYEENVRYRFSDGEFGYSDAAVLDDAVAANLGFGEPMIAVAYERAHGINVEFLPLSALR</sequence>
<evidence type="ECO:0008006" key="4">
    <source>
        <dbReference type="Google" id="ProtNLM"/>
    </source>
</evidence>
<dbReference type="RefSeq" id="WP_007000890.1">
    <property type="nucleotide sequence ID" value="NZ_JH992955.1"/>
</dbReference>
<dbReference type="AlphaFoldDB" id="K9EY82"/>
<dbReference type="PATRIC" id="fig|883066.3.peg.703"/>
<evidence type="ECO:0000256" key="1">
    <source>
        <dbReference type="SAM" id="MobiDB-lite"/>
    </source>
</evidence>
<accession>K9EY82</accession>
<dbReference type="Gene3D" id="2.120.10.10">
    <property type="match status" value="1"/>
</dbReference>
<dbReference type="Proteomes" id="UP000009888">
    <property type="component" value="Unassembled WGS sequence"/>
</dbReference>
<protein>
    <recommendedName>
        <fullName evidence="4">Sialidase domain-containing protein</fullName>
    </recommendedName>
</protein>